<name>A0ABP7N616_9MICO</name>
<dbReference type="EMBL" id="BAABCP010000001">
    <property type="protein sequence ID" value="GAA3937788.1"/>
    <property type="molecule type" value="Genomic_DNA"/>
</dbReference>
<keyword evidence="2" id="KW-1133">Transmembrane helix</keyword>
<evidence type="ECO:0000256" key="2">
    <source>
        <dbReference type="SAM" id="Phobius"/>
    </source>
</evidence>
<feature type="region of interest" description="Disordered" evidence="1">
    <location>
        <begin position="44"/>
        <end position="63"/>
    </location>
</feature>
<feature type="transmembrane region" description="Helical" evidence="2">
    <location>
        <begin position="158"/>
        <end position="181"/>
    </location>
</feature>
<comment type="caution">
    <text evidence="3">The sequence shown here is derived from an EMBL/GenBank/DDBJ whole genome shotgun (WGS) entry which is preliminary data.</text>
</comment>
<reference evidence="4" key="1">
    <citation type="journal article" date="2019" name="Int. J. Syst. Evol. Microbiol.">
        <title>The Global Catalogue of Microorganisms (GCM) 10K type strain sequencing project: providing services to taxonomists for standard genome sequencing and annotation.</title>
        <authorList>
            <consortium name="The Broad Institute Genomics Platform"/>
            <consortium name="The Broad Institute Genome Sequencing Center for Infectious Disease"/>
            <person name="Wu L."/>
            <person name="Ma J."/>
        </authorList>
    </citation>
    <scope>NUCLEOTIDE SEQUENCE [LARGE SCALE GENOMIC DNA]</scope>
    <source>
        <strain evidence="4">JCM 17024</strain>
    </source>
</reference>
<feature type="region of interest" description="Disordered" evidence="1">
    <location>
        <begin position="1"/>
        <end position="32"/>
    </location>
</feature>
<protein>
    <recommendedName>
        <fullName evidence="5">D-alanyl-D-alanine carboxypeptidase</fullName>
    </recommendedName>
</protein>
<dbReference type="InterPro" id="IPR012338">
    <property type="entry name" value="Beta-lactam/transpept-like"/>
</dbReference>
<dbReference type="Proteomes" id="UP001501591">
    <property type="component" value="Unassembled WGS sequence"/>
</dbReference>
<feature type="compositionally biased region" description="Pro residues" evidence="1">
    <location>
        <begin position="81"/>
        <end position="98"/>
    </location>
</feature>
<feature type="compositionally biased region" description="Low complexity" evidence="1">
    <location>
        <begin position="15"/>
        <end position="32"/>
    </location>
</feature>
<evidence type="ECO:0000313" key="3">
    <source>
        <dbReference type="EMBL" id="GAA3937788.1"/>
    </source>
</evidence>
<evidence type="ECO:0008006" key="5">
    <source>
        <dbReference type="Google" id="ProtNLM"/>
    </source>
</evidence>
<evidence type="ECO:0000313" key="4">
    <source>
        <dbReference type="Proteomes" id="UP001501591"/>
    </source>
</evidence>
<feature type="region of interest" description="Disordered" evidence="1">
    <location>
        <begin position="77"/>
        <end position="98"/>
    </location>
</feature>
<gene>
    <name evidence="3" type="ORF">GCM10022383_14980</name>
</gene>
<organism evidence="3 4">
    <name type="scientific">Microbacterium soli</name>
    <dbReference type="NCBI Taxonomy" id="446075"/>
    <lineage>
        <taxon>Bacteria</taxon>
        <taxon>Bacillati</taxon>
        <taxon>Actinomycetota</taxon>
        <taxon>Actinomycetes</taxon>
        <taxon>Micrococcales</taxon>
        <taxon>Microbacteriaceae</taxon>
        <taxon>Microbacterium</taxon>
    </lineage>
</organism>
<sequence length="553" mass="57142">MHADPEAGPTRAGEAGAPVSGAPVSSPSASDDAAAITAASLFGDDTAAPAIDRVPSRVPGASAESELVTAFVDSVETDAPQPEPGLHVPPEPGTPPTPDVVPAPDVVPPTAWADDEHPTTALTWLDPRTVGASPVQGAEPAPALFAGAARRSGRRARVIIPAGIIAALCAGYVGGTLLMPLDNVAPTVQNVQLEVAPAPAATISWPGDGSAAVMVQGMPPAASTTERDEIASISKVVSVLMVLDELPLEVGEQGPSFEFTWADRRDFWSYRRTNQSSLDVPVGGSLTEYQMLQGVLLGSANNYIDRLADELWGSEGFSAAAGRWLSDHGIDGISLFSPSGFDESNVAAPGSLIRLGELAMRNPVFAEIVGTRSAEIPGVGTVTNTNGMLDDEGVIGVKTGTLSHWSLLTAKDVPVGDTTARLITAVLGQESNADRLAVTRSLLAGVEKELAEQPVSVAKGTVVGHVTTEWGERVDVVTDADAKVVLWNGAIAAAAAEIDLGSSTTAGARVGTLTTKGPIDMVETPVSLAEDITDPSIWWRLTHPLELFGLDKD</sequence>
<dbReference type="SUPFAM" id="SSF56601">
    <property type="entry name" value="beta-lactamase/transpeptidase-like"/>
    <property type="match status" value="1"/>
</dbReference>
<keyword evidence="2" id="KW-0812">Transmembrane</keyword>
<evidence type="ECO:0000256" key="1">
    <source>
        <dbReference type="SAM" id="MobiDB-lite"/>
    </source>
</evidence>
<keyword evidence="2" id="KW-0472">Membrane</keyword>
<keyword evidence="4" id="KW-1185">Reference proteome</keyword>
<dbReference type="Gene3D" id="3.40.710.10">
    <property type="entry name" value="DD-peptidase/beta-lactamase superfamily"/>
    <property type="match status" value="1"/>
</dbReference>
<proteinExistence type="predicted"/>
<accession>A0ABP7N616</accession>